<dbReference type="InterPro" id="IPR027469">
    <property type="entry name" value="Cation_efflux_TMD_sf"/>
</dbReference>
<evidence type="ECO:0000256" key="7">
    <source>
        <dbReference type="SAM" id="Phobius"/>
    </source>
</evidence>
<dbReference type="GO" id="GO:0005385">
    <property type="term" value="F:zinc ion transmembrane transporter activity"/>
    <property type="evidence" value="ECO:0007669"/>
    <property type="project" value="TreeGrafter"/>
</dbReference>
<dbReference type="InterPro" id="IPR002524">
    <property type="entry name" value="Cation_efflux"/>
</dbReference>
<dbReference type="EMBL" id="APNK01000024">
    <property type="protein sequence ID" value="KEZ76660.1"/>
    <property type="molecule type" value="Genomic_DNA"/>
</dbReference>
<proteinExistence type="predicted"/>
<feature type="transmembrane region" description="Helical" evidence="7">
    <location>
        <begin position="112"/>
        <end position="133"/>
    </location>
</feature>
<evidence type="ECO:0000313" key="9">
    <source>
        <dbReference type="EMBL" id="KEZ76660.1"/>
    </source>
</evidence>
<feature type="transmembrane region" description="Helical" evidence="7">
    <location>
        <begin position="87"/>
        <end position="106"/>
    </location>
</feature>
<reference evidence="9 10" key="1">
    <citation type="submission" date="2013-03" db="EMBL/GenBank/DDBJ databases">
        <title>Salinisphaera hydrothermalis C41B8 Genome Sequencing.</title>
        <authorList>
            <person name="Li C."/>
            <person name="Lai Q."/>
            <person name="Shao Z."/>
        </authorList>
    </citation>
    <scope>NUCLEOTIDE SEQUENCE [LARGE SCALE GENOMIC DNA]</scope>
    <source>
        <strain evidence="9 10">C41B8</strain>
    </source>
</reference>
<gene>
    <name evidence="9" type="ORF">C41B8_13635</name>
</gene>
<feature type="transmembrane region" description="Helical" evidence="7">
    <location>
        <begin position="23"/>
        <end position="45"/>
    </location>
</feature>
<comment type="caution">
    <text evidence="9">The sequence shown here is derived from an EMBL/GenBank/DDBJ whole genome shotgun (WGS) entry which is preliminary data.</text>
</comment>
<evidence type="ECO:0000313" key="10">
    <source>
        <dbReference type="Proteomes" id="UP000028302"/>
    </source>
</evidence>
<dbReference type="Gene3D" id="1.20.1510.10">
    <property type="entry name" value="Cation efflux protein transmembrane domain"/>
    <property type="match status" value="1"/>
</dbReference>
<keyword evidence="3" id="KW-0864">Zinc transport</keyword>
<dbReference type="GO" id="GO:0005886">
    <property type="term" value="C:plasma membrane"/>
    <property type="evidence" value="ECO:0007669"/>
    <property type="project" value="TreeGrafter"/>
</dbReference>
<evidence type="ECO:0000256" key="5">
    <source>
        <dbReference type="ARBA" id="ARBA00023136"/>
    </source>
</evidence>
<evidence type="ECO:0000256" key="6">
    <source>
        <dbReference type="SAM" id="MobiDB-lite"/>
    </source>
</evidence>
<name>A0A084IIX6_SALHC</name>
<dbReference type="SUPFAM" id="SSF161111">
    <property type="entry name" value="Cation efflux protein transmembrane domain-like"/>
    <property type="match status" value="1"/>
</dbReference>
<dbReference type="InterPro" id="IPR058533">
    <property type="entry name" value="Cation_efflux_TM"/>
</dbReference>
<keyword evidence="2 7" id="KW-0812">Transmembrane</keyword>
<evidence type="ECO:0000256" key="3">
    <source>
        <dbReference type="ARBA" id="ARBA00022906"/>
    </source>
</evidence>
<sequence length="226" mass="23699">MMPCCCNEDDANLQRLRGRQARMLWAVLVINAAMFGVEFSAGWLAASTSLMADSLDMLGDALVYGLSLFVVAKSTRWKATSAGAKGVFMLGFGLLVLGQAAVRAIVGDVPEVGIMAAVGLLALAANIVSLVLLTRHRDDDVNMRSSWICSRNDLIANVGVLIAAALVALTGTLWPDIAVGVVIAGLFVHSSIGVLRDARAKFTEPSDPPAVEADGSQPLNHSGVHS</sequence>
<dbReference type="PANTHER" id="PTHR11562">
    <property type="entry name" value="CATION EFFLUX PROTEIN/ ZINC TRANSPORTER"/>
    <property type="match status" value="1"/>
</dbReference>
<feature type="compositionally biased region" description="Polar residues" evidence="6">
    <location>
        <begin position="217"/>
        <end position="226"/>
    </location>
</feature>
<dbReference type="AlphaFoldDB" id="A0A084IIX6"/>
<dbReference type="STRING" id="1304275.C41B8_13635"/>
<dbReference type="PANTHER" id="PTHR11562:SF17">
    <property type="entry name" value="RE54080P-RELATED"/>
    <property type="match status" value="1"/>
</dbReference>
<dbReference type="eggNOG" id="COG1230">
    <property type="taxonomic scope" value="Bacteria"/>
</dbReference>
<keyword evidence="3" id="KW-0862">Zinc</keyword>
<keyword evidence="3" id="KW-0406">Ion transport</keyword>
<accession>A0A084IIX6</accession>
<keyword evidence="4 7" id="KW-1133">Transmembrane helix</keyword>
<evidence type="ECO:0000256" key="2">
    <source>
        <dbReference type="ARBA" id="ARBA00022692"/>
    </source>
</evidence>
<dbReference type="PATRIC" id="fig|1304275.5.peg.2787"/>
<dbReference type="NCBIfam" id="TIGR01297">
    <property type="entry name" value="CDF"/>
    <property type="match status" value="1"/>
</dbReference>
<comment type="subcellular location">
    <subcellularLocation>
        <location evidence="1">Membrane</location>
        <topology evidence="1">Multi-pass membrane protein</topology>
    </subcellularLocation>
</comment>
<organism evidence="9 10">
    <name type="scientific">Salinisphaera hydrothermalis (strain C41B8)</name>
    <dbReference type="NCBI Taxonomy" id="1304275"/>
    <lineage>
        <taxon>Bacteria</taxon>
        <taxon>Pseudomonadati</taxon>
        <taxon>Pseudomonadota</taxon>
        <taxon>Gammaproteobacteria</taxon>
        <taxon>Salinisphaerales</taxon>
        <taxon>Salinisphaeraceae</taxon>
        <taxon>Salinisphaera</taxon>
    </lineage>
</organism>
<feature type="transmembrane region" description="Helical" evidence="7">
    <location>
        <begin position="57"/>
        <end position="75"/>
    </location>
</feature>
<feature type="region of interest" description="Disordered" evidence="6">
    <location>
        <begin position="205"/>
        <end position="226"/>
    </location>
</feature>
<keyword evidence="3" id="KW-0813">Transport</keyword>
<dbReference type="InterPro" id="IPR050681">
    <property type="entry name" value="CDF/SLC30A"/>
</dbReference>
<evidence type="ECO:0000256" key="1">
    <source>
        <dbReference type="ARBA" id="ARBA00004141"/>
    </source>
</evidence>
<feature type="transmembrane region" description="Helical" evidence="7">
    <location>
        <begin position="154"/>
        <end position="171"/>
    </location>
</feature>
<dbReference type="Proteomes" id="UP000028302">
    <property type="component" value="Unassembled WGS sequence"/>
</dbReference>
<evidence type="ECO:0000259" key="8">
    <source>
        <dbReference type="Pfam" id="PF01545"/>
    </source>
</evidence>
<evidence type="ECO:0000256" key="4">
    <source>
        <dbReference type="ARBA" id="ARBA00022989"/>
    </source>
</evidence>
<feature type="domain" description="Cation efflux protein transmembrane" evidence="8">
    <location>
        <begin position="24"/>
        <end position="198"/>
    </location>
</feature>
<keyword evidence="10" id="KW-1185">Reference proteome</keyword>
<keyword evidence="5 7" id="KW-0472">Membrane</keyword>
<dbReference type="Pfam" id="PF01545">
    <property type="entry name" value="Cation_efflux"/>
    <property type="match status" value="1"/>
</dbReference>
<feature type="transmembrane region" description="Helical" evidence="7">
    <location>
        <begin position="177"/>
        <end position="195"/>
    </location>
</feature>
<protein>
    <submittedName>
        <fullName evidence="9">Cation efflux protein</fullName>
    </submittedName>
</protein>